<evidence type="ECO:0000256" key="15">
    <source>
        <dbReference type="ARBA" id="ARBA00023136"/>
    </source>
</evidence>
<dbReference type="InterPro" id="IPR050175">
    <property type="entry name" value="Complex_I_Subunit_2"/>
</dbReference>
<evidence type="ECO:0000256" key="2">
    <source>
        <dbReference type="ARBA" id="ARBA00007012"/>
    </source>
</evidence>
<evidence type="ECO:0000256" key="6">
    <source>
        <dbReference type="ARBA" id="ARBA00022660"/>
    </source>
</evidence>
<evidence type="ECO:0000256" key="13">
    <source>
        <dbReference type="ARBA" id="ARBA00023075"/>
    </source>
</evidence>
<geneLocation type="mitochondrion" evidence="20"/>
<keyword evidence="7 17" id="KW-0812">Transmembrane</keyword>
<keyword evidence="8 17" id="KW-0999">Mitochondrion inner membrane</keyword>
<organism evidence="20">
    <name type="scientific">Cyrtodactylus chrysopylos</name>
    <dbReference type="NCBI Taxonomy" id="1234019"/>
    <lineage>
        <taxon>Eukaryota</taxon>
        <taxon>Metazoa</taxon>
        <taxon>Chordata</taxon>
        <taxon>Craniata</taxon>
        <taxon>Vertebrata</taxon>
        <taxon>Euteleostomi</taxon>
        <taxon>Lepidosauria</taxon>
        <taxon>Squamata</taxon>
        <taxon>Bifurcata</taxon>
        <taxon>Gekkota</taxon>
        <taxon>Gekkonidae</taxon>
        <taxon>Gekkoninae</taxon>
        <taxon>Cyrtodactylus</taxon>
    </lineage>
</organism>
<dbReference type="EMBL" id="MH764602">
    <property type="protein sequence ID" value="AZZ89596.1"/>
    <property type="molecule type" value="Genomic_DNA"/>
</dbReference>
<comment type="catalytic activity">
    <reaction evidence="16 17">
        <text>a ubiquinone + NADH + 5 H(+)(in) = a ubiquinol + NAD(+) + 4 H(+)(out)</text>
        <dbReference type="Rhea" id="RHEA:29091"/>
        <dbReference type="Rhea" id="RHEA-COMP:9565"/>
        <dbReference type="Rhea" id="RHEA-COMP:9566"/>
        <dbReference type="ChEBI" id="CHEBI:15378"/>
        <dbReference type="ChEBI" id="CHEBI:16389"/>
        <dbReference type="ChEBI" id="CHEBI:17976"/>
        <dbReference type="ChEBI" id="CHEBI:57540"/>
        <dbReference type="ChEBI" id="CHEBI:57945"/>
        <dbReference type="EC" id="7.1.1.2"/>
    </reaction>
</comment>
<dbReference type="PANTHER" id="PTHR46552">
    <property type="entry name" value="NADH-UBIQUINONE OXIDOREDUCTASE CHAIN 2"/>
    <property type="match status" value="1"/>
</dbReference>
<dbReference type="GO" id="GO:0008137">
    <property type="term" value="F:NADH dehydrogenase (ubiquinone) activity"/>
    <property type="evidence" value="ECO:0007669"/>
    <property type="project" value="UniProtKB-EC"/>
</dbReference>
<evidence type="ECO:0000256" key="11">
    <source>
        <dbReference type="ARBA" id="ARBA00022989"/>
    </source>
</evidence>
<protein>
    <recommendedName>
        <fullName evidence="4 17">NADH-ubiquinone oxidoreductase chain 2</fullName>
        <ecNumber evidence="3 17">7.1.1.2</ecNumber>
    </recommendedName>
</protein>
<dbReference type="PANTHER" id="PTHR46552:SF1">
    <property type="entry name" value="NADH-UBIQUINONE OXIDOREDUCTASE CHAIN 2"/>
    <property type="match status" value="1"/>
</dbReference>
<reference evidence="20" key="1">
    <citation type="submission" date="2018-08" db="EMBL/GenBank/DDBJ databases">
        <title>A re-description of Cyrtodactylus chrysopylos Bauer (Squamata: Gekkonidae) with comments on the adaptive significance of bright coloration in hatchlings and descriptions of two new species from eastern Myanmar (Burma).</title>
        <authorList>
            <person name="Grismer L."/>
            <person name="Wood P.L.Jr."/>
            <person name="Thura M.K."/>
            <person name="Win N.M."/>
            <person name="Grismer M.S."/>
            <person name="Trueblood L.A."/>
            <person name="Quah E.S.H."/>
        </authorList>
    </citation>
    <scope>NUCLEOTIDE SEQUENCE</scope>
</reference>
<keyword evidence="10 17" id="KW-0249">Electron transport</keyword>
<comment type="subcellular location">
    <subcellularLocation>
        <location evidence="1 17">Mitochondrion inner membrane</location>
        <topology evidence="1 17">Multi-pass membrane protein</topology>
    </subcellularLocation>
</comment>
<feature type="transmembrane region" description="Helical" evidence="17">
    <location>
        <begin position="26"/>
        <end position="45"/>
    </location>
</feature>
<keyword evidence="11 17" id="KW-1133">Transmembrane helix</keyword>
<comment type="function">
    <text evidence="17">Core subunit of the mitochondrial membrane respiratory chain NADH dehydrogenase (Complex I) which catalyzes electron transfer from NADH through the respiratory chain, using ubiquinone as an electron acceptor. Essential for the catalytic activity and assembly of complex I.</text>
</comment>
<evidence type="ECO:0000256" key="16">
    <source>
        <dbReference type="ARBA" id="ARBA00049551"/>
    </source>
</evidence>
<name>A0A3Q9W097_9SAUR</name>
<keyword evidence="9 17" id="KW-1278">Translocase</keyword>
<evidence type="ECO:0000256" key="14">
    <source>
        <dbReference type="ARBA" id="ARBA00023128"/>
    </source>
</evidence>
<evidence type="ECO:0000259" key="19">
    <source>
        <dbReference type="Pfam" id="PF06444"/>
    </source>
</evidence>
<evidence type="ECO:0000256" key="1">
    <source>
        <dbReference type="ARBA" id="ARBA00004448"/>
    </source>
</evidence>
<evidence type="ECO:0000313" key="20">
    <source>
        <dbReference type="EMBL" id="AZZ89596.1"/>
    </source>
</evidence>
<feature type="domain" description="NADH:quinone oxidoreductase/Mrp antiporter transmembrane" evidence="18">
    <location>
        <begin position="23"/>
        <end position="284"/>
    </location>
</feature>
<keyword evidence="12 17" id="KW-0520">NAD</keyword>
<keyword evidence="5" id="KW-0813">Transport</keyword>
<feature type="domain" description="NADH dehydrogenase subunit 2 C-terminal" evidence="19">
    <location>
        <begin position="289"/>
        <end position="341"/>
    </location>
</feature>
<feature type="transmembrane region" description="Helical" evidence="17">
    <location>
        <begin position="274"/>
        <end position="293"/>
    </location>
</feature>
<feature type="transmembrane region" description="Helical" evidence="17">
    <location>
        <begin position="57"/>
        <end position="76"/>
    </location>
</feature>
<keyword evidence="6 17" id="KW-0679">Respiratory chain</keyword>
<evidence type="ECO:0000256" key="5">
    <source>
        <dbReference type="ARBA" id="ARBA00022448"/>
    </source>
</evidence>
<sequence length="345" mass="38154">MNPLIWSMLIAGLATSTIITMASHHWLLAWLGLELNTLSIMPIIMKTQHPRATEATTKYFIIQATAATMILFASTLNTWQTGQWSIANSSPTTTLLTTTAIMLKLGLAPVHIWYPQVLQGTTMYTALTMSTWQKLAPMSLLYMTHNHLNPPTLLIIGLISSLIGGWGGLNQTQTRTIMAFSSIAHMGWLITALTISPSLTTLTMLMYIVMTTAMFTPLATTNAKTIADIGTTWPASPTTLTMMMITLMSLGGLPPLTGFMPKWLILKDLVTDNMTLLATLLLLSSLPSLFFYIRLAYMTMLTVPPNTAPIKHQWRFKPNHPSYMTPMITTTIMLLPLTPILHNTT</sequence>
<feature type="transmembrane region" description="Helical" evidence="17">
    <location>
        <begin position="323"/>
        <end position="342"/>
    </location>
</feature>
<dbReference type="Pfam" id="PF00361">
    <property type="entry name" value="Proton_antipo_M"/>
    <property type="match status" value="1"/>
</dbReference>
<dbReference type="GO" id="GO:0005743">
    <property type="term" value="C:mitochondrial inner membrane"/>
    <property type="evidence" value="ECO:0007669"/>
    <property type="project" value="UniProtKB-SubCell"/>
</dbReference>
<keyword evidence="14 17" id="KW-0496">Mitochondrion</keyword>
<evidence type="ECO:0000256" key="9">
    <source>
        <dbReference type="ARBA" id="ARBA00022967"/>
    </source>
</evidence>
<proteinExistence type="inferred from homology"/>
<evidence type="ECO:0000256" key="8">
    <source>
        <dbReference type="ARBA" id="ARBA00022792"/>
    </source>
</evidence>
<accession>A0A3Q9W097</accession>
<dbReference type="EMBL" id="MH764601">
    <property type="protein sequence ID" value="AZZ89595.1"/>
    <property type="molecule type" value="Genomic_DNA"/>
</dbReference>
<dbReference type="AlphaFoldDB" id="A0A3Q9W097"/>
<evidence type="ECO:0000256" key="12">
    <source>
        <dbReference type="ARBA" id="ARBA00023027"/>
    </source>
</evidence>
<keyword evidence="15 17" id="KW-0472">Membrane</keyword>
<dbReference type="GO" id="GO:0006120">
    <property type="term" value="P:mitochondrial electron transport, NADH to ubiquinone"/>
    <property type="evidence" value="ECO:0007669"/>
    <property type="project" value="InterPro"/>
</dbReference>
<evidence type="ECO:0000256" key="3">
    <source>
        <dbReference type="ARBA" id="ARBA00012944"/>
    </source>
</evidence>
<gene>
    <name evidence="20" type="primary">ND2</name>
</gene>
<dbReference type="InterPro" id="IPR001750">
    <property type="entry name" value="ND/Mrp_TM"/>
</dbReference>
<evidence type="ECO:0000256" key="17">
    <source>
        <dbReference type="RuleBase" id="RU003403"/>
    </source>
</evidence>
<keyword evidence="13 17" id="KW-0830">Ubiquinone</keyword>
<feature type="transmembrane region" description="Helical" evidence="17">
    <location>
        <begin position="148"/>
        <end position="169"/>
    </location>
</feature>
<evidence type="ECO:0000256" key="10">
    <source>
        <dbReference type="ARBA" id="ARBA00022982"/>
    </source>
</evidence>
<evidence type="ECO:0000259" key="18">
    <source>
        <dbReference type="Pfam" id="PF00361"/>
    </source>
</evidence>
<dbReference type="EC" id="7.1.1.2" evidence="3 17"/>
<evidence type="ECO:0000256" key="4">
    <source>
        <dbReference type="ARBA" id="ARBA00021008"/>
    </source>
</evidence>
<comment type="similarity">
    <text evidence="2 17">Belongs to the complex I subunit 2 family.</text>
</comment>
<dbReference type="InterPro" id="IPR003917">
    <property type="entry name" value="NADH_UbQ_OxRdtase_chain2"/>
</dbReference>
<dbReference type="Pfam" id="PF06444">
    <property type="entry name" value="NADH_dehy_S2_C"/>
    <property type="match status" value="1"/>
</dbReference>
<dbReference type="PRINTS" id="PR01436">
    <property type="entry name" value="NADHDHGNASE2"/>
</dbReference>
<dbReference type="InterPro" id="IPR010933">
    <property type="entry name" value="NADH_DH_su2_C"/>
</dbReference>
<evidence type="ECO:0000256" key="7">
    <source>
        <dbReference type="ARBA" id="ARBA00022692"/>
    </source>
</evidence>